<sequence length="269" mass="29458">MYSIHSRIEMSVPVKPLTIKTVRTTDQGAAMTRPRSTPPSGEERRLRKRENTRARLVEAAAVVVATKGLADTRIDDVVSEAGFTRGAFYSNYSSLDEVITEAIRMRAARLLARVRAAVEAMEVPTIDTLMEMLDSIGPEAHTLHLIATEQLLHRIRHPEAPVVPGTDRRDFNEQINGIVEACLHRMGRRASVPVEAITDAVCLFFLESLLDQAAGTGAGTDQAQDPRAYLRMIIESVVLGLSHPVAEPEELGPSGSRRGAQHHTEGSSH</sequence>
<reference evidence="7 8" key="1">
    <citation type="submission" date="2018-12" db="EMBL/GenBank/DDBJ databases">
        <authorList>
            <consortium name="Pathogen Informatics"/>
        </authorList>
    </citation>
    <scope>NUCLEOTIDE SEQUENCE [LARGE SCALE GENOMIC DNA]</scope>
    <source>
        <strain evidence="7 8">NCTC11636</strain>
    </source>
</reference>
<dbReference type="GO" id="GO:0003700">
    <property type="term" value="F:DNA-binding transcription factor activity"/>
    <property type="evidence" value="ECO:0007669"/>
    <property type="project" value="TreeGrafter"/>
</dbReference>
<evidence type="ECO:0000259" key="6">
    <source>
        <dbReference type="PROSITE" id="PS50977"/>
    </source>
</evidence>
<dbReference type="AlphaFoldDB" id="A0A3S4RG01"/>
<dbReference type="Gene3D" id="1.10.357.10">
    <property type="entry name" value="Tetracycline Repressor, domain 2"/>
    <property type="match status" value="1"/>
</dbReference>
<dbReference type="InterPro" id="IPR001647">
    <property type="entry name" value="HTH_TetR"/>
</dbReference>
<keyword evidence="8" id="KW-1185">Reference proteome</keyword>
<name>A0A3S4RG01_9ACTO</name>
<dbReference type="Proteomes" id="UP000266895">
    <property type="component" value="Chromosome"/>
</dbReference>
<accession>A0A3S4RG01</accession>
<evidence type="ECO:0000313" key="7">
    <source>
        <dbReference type="EMBL" id="VEG28700.1"/>
    </source>
</evidence>
<gene>
    <name evidence="7" type="ORF">NCTC11636_01673</name>
</gene>
<dbReference type="PANTHER" id="PTHR30055:SF234">
    <property type="entry name" value="HTH-TYPE TRANSCRIPTIONAL REGULATOR BETI"/>
    <property type="match status" value="1"/>
</dbReference>
<dbReference type="GO" id="GO:0000976">
    <property type="term" value="F:transcription cis-regulatory region binding"/>
    <property type="evidence" value="ECO:0007669"/>
    <property type="project" value="TreeGrafter"/>
</dbReference>
<evidence type="ECO:0000256" key="2">
    <source>
        <dbReference type="ARBA" id="ARBA00023125"/>
    </source>
</evidence>
<dbReference type="InterPro" id="IPR009057">
    <property type="entry name" value="Homeodomain-like_sf"/>
</dbReference>
<protein>
    <submittedName>
        <fullName evidence="7">DNA-binding transcriptional regulator EnvR</fullName>
    </submittedName>
</protein>
<dbReference type="PANTHER" id="PTHR30055">
    <property type="entry name" value="HTH-TYPE TRANSCRIPTIONAL REGULATOR RUTR"/>
    <property type="match status" value="1"/>
</dbReference>
<organism evidence="7 8">
    <name type="scientific">Actinomyces howellii</name>
    <dbReference type="NCBI Taxonomy" id="52771"/>
    <lineage>
        <taxon>Bacteria</taxon>
        <taxon>Bacillati</taxon>
        <taxon>Actinomycetota</taxon>
        <taxon>Actinomycetes</taxon>
        <taxon>Actinomycetales</taxon>
        <taxon>Actinomycetaceae</taxon>
        <taxon>Actinomyces</taxon>
    </lineage>
</organism>
<feature type="region of interest" description="Disordered" evidence="5">
    <location>
        <begin position="26"/>
        <end position="49"/>
    </location>
</feature>
<evidence type="ECO:0000256" key="4">
    <source>
        <dbReference type="PROSITE-ProRule" id="PRU00335"/>
    </source>
</evidence>
<feature type="DNA-binding region" description="H-T-H motif" evidence="4">
    <location>
        <begin position="73"/>
        <end position="92"/>
    </location>
</feature>
<feature type="domain" description="HTH tetR-type" evidence="6">
    <location>
        <begin position="50"/>
        <end position="110"/>
    </location>
</feature>
<keyword evidence="1" id="KW-0805">Transcription regulation</keyword>
<dbReference type="SUPFAM" id="SSF46689">
    <property type="entry name" value="Homeodomain-like"/>
    <property type="match status" value="1"/>
</dbReference>
<evidence type="ECO:0000256" key="5">
    <source>
        <dbReference type="SAM" id="MobiDB-lite"/>
    </source>
</evidence>
<dbReference type="InterPro" id="IPR050109">
    <property type="entry name" value="HTH-type_TetR-like_transc_reg"/>
</dbReference>
<feature type="region of interest" description="Disordered" evidence="5">
    <location>
        <begin position="246"/>
        <end position="269"/>
    </location>
</feature>
<dbReference type="Pfam" id="PF00440">
    <property type="entry name" value="TetR_N"/>
    <property type="match status" value="1"/>
</dbReference>
<dbReference type="EMBL" id="LR134350">
    <property type="protein sequence ID" value="VEG28700.1"/>
    <property type="molecule type" value="Genomic_DNA"/>
</dbReference>
<keyword evidence="2 4" id="KW-0238">DNA-binding</keyword>
<proteinExistence type="predicted"/>
<dbReference type="KEGG" id="ahw:NCTC11636_01673"/>
<dbReference type="PROSITE" id="PS50977">
    <property type="entry name" value="HTH_TETR_2"/>
    <property type="match status" value="1"/>
</dbReference>
<evidence type="ECO:0000313" key="8">
    <source>
        <dbReference type="Proteomes" id="UP000266895"/>
    </source>
</evidence>
<keyword evidence="3" id="KW-0804">Transcription</keyword>
<evidence type="ECO:0000256" key="1">
    <source>
        <dbReference type="ARBA" id="ARBA00023015"/>
    </source>
</evidence>
<evidence type="ECO:0000256" key="3">
    <source>
        <dbReference type="ARBA" id="ARBA00023163"/>
    </source>
</evidence>